<organism evidence="2 3">
    <name type="scientific">Aspergillus granulosus</name>
    <dbReference type="NCBI Taxonomy" id="176169"/>
    <lineage>
        <taxon>Eukaryota</taxon>
        <taxon>Fungi</taxon>
        <taxon>Dikarya</taxon>
        <taxon>Ascomycota</taxon>
        <taxon>Pezizomycotina</taxon>
        <taxon>Eurotiomycetes</taxon>
        <taxon>Eurotiomycetidae</taxon>
        <taxon>Eurotiales</taxon>
        <taxon>Aspergillaceae</taxon>
        <taxon>Aspergillus</taxon>
        <taxon>Aspergillus subgen. Nidulantes</taxon>
    </lineage>
</organism>
<dbReference type="PRINTS" id="PR00463">
    <property type="entry name" value="EP450I"/>
</dbReference>
<proteinExistence type="inferred from homology"/>
<dbReference type="InterPro" id="IPR050121">
    <property type="entry name" value="Cytochrome_P450_monoxygenase"/>
</dbReference>
<dbReference type="PANTHER" id="PTHR24305">
    <property type="entry name" value="CYTOCHROME P450"/>
    <property type="match status" value="1"/>
</dbReference>
<comment type="caution">
    <text evidence="2">The sequence shown here is derived from an EMBL/GenBank/DDBJ whole genome shotgun (WGS) entry which is preliminary data.</text>
</comment>
<dbReference type="Gene3D" id="1.10.630.10">
    <property type="entry name" value="Cytochrome P450"/>
    <property type="match status" value="1"/>
</dbReference>
<evidence type="ECO:0000313" key="3">
    <source>
        <dbReference type="Proteomes" id="UP001610334"/>
    </source>
</evidence>
<gene>
    <name evidence="2" type="ORF">BJX63DRAFT_421591</name>
</gene>
<dbReference type="PRINTS" id="PR00385">
    <property type="entry name" value="P450"/>
</dbReference>
<evidence type="ECO:0000313" key="2">
    <source>
        <dbReference type="EMBL" id="KAL2812698.1"/>
    </source>
</evidence>
<accession>A0ABR4HD39</accession>
<dbReference type="EMBL" id="JBFXLT010000045">
    <property type="protein sequence ID" value="KAL2812698.1"/>
    <property type="molecule type" value="Genomic_DNA"/>
</dbReference>
<keyword evidence="3" id="KW-1185">Reference proteome</keyword>
<reference evidence="2 3" key="1">
    <citation type="submission" date="2024-07" db="EMBL/GenBank/DDBJ databases">
        <title>Section-level genome sequencing and comparative genomics of Aspergillus sections Usti and Cavernicolus.</title>
        <authorList>
            <consortium name="Lawrence Berkeley National Laboratory"/>
            <person name="Nybo J.L."/>
            <person name="Vesth T.C."/>
            <person name="Theobald S."/>
            <person name="Frisvad J.C."/>
            <person name="Larsen T.O."/>
            <person name="Kjaerboelling I."/>
            <person name="Rothschild-Mancinelli K."/>
            <person name="Lyhne E.K."/>
            <person name="Kogle M.E."/>
            <person name="Barry K."/>
            <person name="Clum A."/>
            <person name="Na H."/>
            <person name="Ledsgaard L."/>
            <person name="Lin J."/>
            <person name="Lipzen A."/>
            <person name="Kuo A."/>
            <person name="Riley R."/>
            <person name="Mondo S."/>
            <person name="Labutti K."/>
            <person name="Haridas S."/>
            <person name="Pangalinan J."/>
            <person name="Salamov A.A."/>
            <person name="Simmons B.A."/>
            <person name="Magnuson J.K."/>
            <person name="Chen J."/>
            <person name="Drula E."/>
            <person name="Henrissat B."/>
            <person name="Wiebenga A."/>
            <person name="Lubbers R.J."/>
            <person name="Gomes A.C."/>
            <person name="Makela M.R."/>
            <person name="Stajich J."/>
            <person name="Grigoriev I.V."/>
            <person name="Mortensen U.H."/>
            <person name="De Vries R.P."/>
            <person name="Baker S.E."/>
            <person name="Andersen M.R."/>
        </authorList>
    </citation>
    <scope>NUCLEOTIDE SEQUENCE [LARGE SCALE GENOMIC DNA]</scope>
    <source>
        <strain evidence="2 3">CBS 588.65</strain>
    </source>
</reference>
<dbReference type="SUPFAM" id="SSF48264">
    <property type="entry name" value="Cytochrome P450"/>
    <property type="match status" value="1"/>
</dbReference>
<dbReference type="InterPro" id="IPR002401">
    <property type="entry name" value="Cyt_P450_E_grp-I"/>
</dbReference>
<comment type="similarity">
    <text evidence="1">Belongs to the cytochrome P450 family.</text>
</comment>
<dbReference type="PANTHER" id="PTHR24305:SF227">
    <property type="entry name" value="P450, PUTATIVE (EUROFUNG)-RELATED"/>
    <property type="match status" value="1"/>
</dbReference>
<dbReference type="InterPro" id="IPR001128">
    <property type="entry name" value="Cyt_P450"/>
</dbReference>
<sequence>MDIPVEFFKILHPQTITLLLFTTLLARIIYLISLYPNFLTRVRTIPTPKCRSWTKGSYTEDPMSHIAQLRHWKATVPNRGLIRYYLPGNQERLLVTSIEALNDILVMKAADFGKPVAVRRRLSLIAGNGLLLAEGKAHKAQRKRLMPVFSFRAVKDLYPVFWAKAAEMTNCIERELEVLRGQCHGKDVQEMRKWATRATLDIIGVAALGHDFDSLRNPNNSLLRQYQLMRQEPSRLEIALQSVLSLFTRDADHLVSLLPTKRAKTVGTASKFVRNFCTDLVETKRKTQCPDSTNPATIPSVDIATVALRSSIFTDEQLVDQMMTFVAAGHGTTSHALQWAVYALCKHLKIQERLRTELHEHLTDRAQTVSSSDIDNLPYLHAVCSETIRLYPPVPSTTREAIRSTIVAGYHIPAGIQFTISPAVMNVDTELWGLDAETFNPDRWMGEGCKNTGGVRNHHGFLTFLQGPRSCIGATFAKAELACLLAALVARFRMQLEDPNKEEELIKRGVGSGPADGVRVRFEVVEKRVADGLR</sequence>
<name>A0ABR4HD39_9EURO</name>
<dbReference type="Pfam" id="PF00067">
    <property type="entry name" value="p450"/>
    <property type="match status" value="1"/>
</dbReference>
<dbReference type="InterPro" id="IPR036396">
    <property type="entry name" value="Cyt_P450_sf"/>
</dbReference>
<evidence type="ECO:0000256" key="1">
    <source>
        <dbReference type="ARBA" id="ARBA00010617"/>
    </source>
</evidence>
<protein>
    <submittedName>
        <fullName evidence="2">Cytochrome P450</fullName>
    </submittedName>
</protein>
<dbReference type="Proteomes" id="UP001610334">
    <property type="component" value="Unassembled WGS sequence"/>
</dbReference>
<dbReference type="CDD" id="cd11069">
    <property type="entry name" value="CYP_FUM15-like"/>
    <property type="match status" value="1"/>
</dbReference>